<feature type="transmembrane region" description="Helical" evidence="5">
    <location>
        <begin position="75"/>
        <end position="94"/>
    </location>
</feature>
<protein>
    <submittedName>
        <fullName evidence="6">Bile acid:sodium symporter family protein</fullName>
    </submittedName>
</protein>
<dbReference type="Pfam" id="PF01758">
    <property type="entry name" value="SBF"/>
    <property type="match status" value="1"/>
</dbReference>
<name>A0ABW7JTW5_9NOCA</name>
<keyword evidence="4 5" id="KW-0472">Membrane</keyword>
<evidence type="ECO:0000256" key="1">
    <source>
        <dbReference type="ARBA" id="ARBA00004141"/>
    </source>
</evidence>
<feature type="transmembrane region" description="Helical" evidence="5">
    <location>
        <begin position="144"/>
        <end position="164"/>
    </location>
</feature>
<dbReference type="Gene3D" id="1.20.1530.20">
    <property type="match status" value="1"/>
</dbReference>
<comment type="subcellular location">
    <subcellularLocation>
        <location evidence="1">Membrane</location>
        <topology evidence="1">Multi-pass membrane protein</topology>
    </subcellularLocation>
</comment>
<keyword evidence="3 5" id="KW-1133">Transmembrane helix</keyword>
<evidence type="ECO:0000256" key="5">
    <source>
        <dbReference type="SAM" id="Phobius"/>
    </source>
</evidence>
<gene>
    <name evidence="6" type="ORF">ACHIPZ_24125</name>
</gene>
<proteinExistence type="predicted"/>
<evidence type="ECO:0000313" key="6">
    <source>
        <dbReference type="EMBL" id="MFH5211269.1"/>
    </source>
</evidence>
<feature type="transmembrane region" description="Helical" evidence="5">
    <location>
        <begin position="265"/>
        <end position="286"/>
    </location>
</feature>
<comment type="caution">
    <text evidence="6">The sequence shown here is derived from an EMBL/GenBank/DDBJ whole genome shotgun (WGS) entry which is preliminary data.</text>
</comment>
<dbReference type="InterPro" id="IPR002657">
    <property type="entry name" value="BilAc:Na_symport/Acr3"/>
</dbReference>
<feature type="transmembrane region" description="Helical" evidence="5">
    <location>
        <begin position="12"/>
        <end position="35"/>
    </location>
</feature>
<accession>A0ABW7JTW5</accession>
<evidence type="ECO:0000256" key="2">
    <source>
        <dbReference type="ARBA" id="ARBA00022692"/>
    </source>
</evidence>
<feature type="transmembrane region" description="Helical" evidence="5">
    <location>
        <begin position="176"/>
        <end position="197"/>
    </location>
</feature>
<dbReference type="InterPro" id="IPR038770">
    <property type="entry name" value="Na+/solute_symporter_sf"/>
</dbReference>
<dbReference type="PANTHER" id="PTHR10361">
    <property type="entry name" value="SODIUM-BILE ACID COTRANSPORTER"/>
    <property type="match status" value="1"/>
</dbReference>
<organism evidence="6 7">
    <name type="scientific">Antrihabitans spumae</name>
    <dbReference type="NCBI Taxonomy" id="3373370"/>
    <lineage>
        <taxon>Bacteria</taxon>
        <taxon>Bacillati</taxon>
        <taxon>Actinomycetota</taxon>
        <taxon>Actinomycetes</taxon>
        <taxon>Mycobacteriales</taxon>
        <taxon>Nocardiaceae</taxon>
        <taxon>Antrihabitans</taxon>
    </lineage>
</organism>
<reference evidence="6 7" key="1">
    <citation type="submission" date="2024-10" db="EMBL/GenBank/DDBJ databases">
        <authorList>
            <person name="Riesco R."/>
        </authorList>
    </citation>
    <scope>NUCLEOTIDE SEQUENCE [LARGE SCALE GENOMIC DNA]</scope>
    <source>
        <strain evidence="6 7">NCIMB 15449</strain>
    </source>
</reference>
<keyword evidence="2 5" id="KW-0812">Transmembrane</keyword>
<evidence type="ECO:0000313" key="7">
    <source>
        <dbReference type="Proteomes" id="UP001609175"/>
    </source>
</evidence>
<evidence type="ECO:0000256" key="4">
    <source>
        <dbReference type="ARBA" id="ARBA00023136"/>
    </source>
</evidence>
<feature type="transmembrane region" description="Helical" evidence="5">
    <location>
        <begin position="203"/>
        <end position="225"/>
    </location>
</feature>
<dbReference type="InterPro" id="IPR004710">
    <property type="entry name" value="Bilac:Na_transpt"/>
</dbReference>
<dbReference type="RefSeq" id="WP_395117610.1">
    <property type="nucleotide sequence ID" value="NZ_JBIMSO010000071.1"/>
</dbReference>
<sequence length="294" mass="30821">MTLAASQIDSPVVTIFLPLALAVIMFGLGLTLTIADFKRVAKVPKAAIIALAVQILVLPAICFGLVLLFALPNELAVGMMLLAAAPGGTTANLFSHLAGGDVALNITLTAINSVLAVVTLPLIVGLSVAYFLDGDENIGLQPQKMLQVFAIVLVPVAIGMFVHARYSAFAARMERPVKIASVAILVIVVVLALIGNFEALSEHVLTIGAVALLLCSLSLAIGYWIPKLAGVQRRQAIASGFEIGIHNSTLAITIAISVIGNDEMAIPPAIYGVLMYLPAAVMLRLLRRQESVEA</sequence>
<dbReference type="Proteomes" id="UP001609175">
    <property type="component" value="Unassembled WGS sequence"/>
</dbReference>
<feature type="transmembrane region" description="Helical" evidence="5">
    <location>
        <begin position="106"/>
        <end position="132"/>
    </location>
</feature>
<feature type="transmembrane region" description="Helical" evidence="5">
    <location>
        <begin position="237"/>
        <end position="259"/>
    </location>
</feature>
<feature type="transmembrane region" description="Helical" evidence="5">
    <location>
        <begin position="47"/>
        <end position="69"/>
    </location>
</feature>
<dbReference type="PANTHER" id="PTHR10361:SF24">
    <property type="entry name" value="P3 PROTEIN"/>
    <property type="match status" value="1"/>
</dbReference>
<dbReference type="EMBL" id="JBIMSO010000071">
    <property type="protein sequence ID" value="MFH5211269.1"/>
    <property type="molecule type" value="Genomic_DNA"/>
</dbReference>
<evidence type="ECO:0000256" key="3">
    <source>
        <dbReference type="ARBA" id="ARBA00022989"/>
    </source>
</evidence>